<dbReference type="HOGENOM" id="CLU_238103_0_0_10"/>
<dbReference type="PROSITE" id="PS50853">
    <property type="entry name" value="FN3"/>
    <property type="match status" value="1"/>
</dbReference>
<dbReference type="SUPFAM" id="SSF49265">
    <property type="entry name" value="Fibronectin type III"/>
    <property type="match status" value="1"/>
</dbReference>
<dbReference type="KEGG" id="psn:Pedsa_3692"/>
<feature type="compositionally biased region" description="Polar residues" evidence="1">
    <location>
        <begin position="1142"/>
        <end position="1159"/>
    </location>
</feature>
<dbReference type="STRING" id="762903.Pedsa_3692"/>
<gene>
    <name evidence="3" type="ordered locus">Pedsa_3692</name>
</gene>
<dbReference type="eggNOG" id="COG1361">
    <property type="taxonomic scope" value="Bacteria"/>
</dbReference>
<dbReference type="NCBIfam" id="TIGR01451">
    <property type="entry name" value="B_ant_repeat"/>
    <property type="match status" value="5"/>
</dbReference>
<dbReference type="InterPro" id="IPR044023">
    <property type="entry name" value="Ig_7"/>
</dbReference>
<dbReference type="InterPro" id="IPR047589">
    <property type="entry name" value="DUF11_rpt"/>
</dbReference>
<dbReference type="InterPro" id="IPR036179">
    <property type="entry name" value="Ig-like_dom_sf"/>
</dbReference>
<dbReference type="Pfam" id="PF19081">
    <property type="entry name" value="Ig_7"/>
    <property type="match status" value="5"/>
</dbReference>
<dbReference type="PANTHER" id="PTHR34819">
    <property type="entry name" value="LARGE CYSTEINE-RICH PERIPLASMIC PROTEIN OMCB"/>
    <property type="match status" value="1"/>
</dbReference>
<dbReference type="InterPro" id="IPR036116">
    <property type="entry name" value="FN3_sf"/>
</dbReference>
<keyword evidence="4" id="KW-1185">Reference proteome</keyword>
<feature type="domain" description="Fibronectin type-III" evidence="2">
    <location>
        <begin position="1814"/>
        <end position="1901"/>
    </location>
</feature>
<dbReference type="eggNOG" id="COG3291">
    <property type="taxonomic scope" value="Bacteria"/>
</dbReference>
<protein>
    <submittedName>
        <fullName evidence="3">Conserved repeat domain protein</fullName>
    </submittedName>
</protein>
<dbReference type="Gene3D" id="2.60.40.10">
    <property type="entry name" value="Immunoglobulins"/>
    <property type="match status" value="2"/>
</dbReference>
<evidence type="ECO:0000313" key="4">
    <source>
        <dbReference type="Proteomes" id="UP000000310"/>
    </source>
</evidence>
<dbReference type="InterPro" id="IPR013783">
    <property type="entry name" value="Ig-like_fold"/>
</dbReference>
<dbReference type="InterPro" id="IPR051172">
    <property type="entry name" value="Chlamydia_OmcB"/>
</dbReference>
<dbReference type="SMART" id="SM00060">
    <property type="entry name" value="FN3"/>
    <property type="match status" value="1"/>
</dbReference>
<evidence type="ECO:0000259" key="2">
    <source>
        <dbReference type="PROSITE" id="PS50853"/>
    </source>
</evidence>
<dbReference type="Pfam" id="PF13585">
    <property type="entry name" value="CHU_C"/>
    <property type="match status" value="1"/>
</dbReference>
<dbReference type="Pfam" id="PF01345">
    <property type="entry name" value="DUF11"/>
    <property type="match status" value="5"/>
</dbReference>
<reference evidence="3 4" key="1">
    <citation type="journal article" date="2011" name="Stand. Genomic Sci.">
        <title>Complete genome sequence of the gliding, heparinolytic Pedobacter saltans type strain (113).</title>
        <authorList>
            <person name="Liolios K."/>
            <person name="Sikorski J."/>
            <person name="Lu M."/>
            <person name="Nolan M."/>
            <person name="Lapidus A."/>
            <person name="Lucas S."/>
            <person name="Hammon N."/>
            <person name="Deshpande S."/>
            <person name="Cheng J.F."/>
            <person name="Tapia R."/>
            <person name="Han C."/>
            <person name="Goodwin L."/>
            <person name="Pitluck S."/>
            <person name="Huntemann M."/>
            <person name="Ivanova N."/>
            <person name="Pagani I."/>
            <person name="Mavromatis K."/>
            <person name="Ovchinikova G."/>
            <person name="Pati A."/>
            <person name="Chen A."/>
            <person name="Palaniappan K."/>
            <person name="Land M."/>
            <person name="Hauser L."/>
            <person name="Brambilla E.M."/>
            <person name="Kotsyurbenko O."/>
            <person name="Rohde M."/>
            <person name="Tindall B.J."/>
            <person name="Abt B."/>
            <person name="Goker M."/>
            <person name="Detter J.C."/>
            <person name="Woyke T."/>
            <person name="Bristow J."/>
            <person name="Eisen J.A."/>
            <person name="Markowitz V."/>
            <person name="Hugenholtz P."/>
            <person name="Klenk H.P."/>
            <person name="Kyrpides N.C."/>
        </authorList>
    </citation>
    <scope>NUCLEOTIDE SEQUENCE [LARGE SCALE GENOMIC DNA]</scope>
    <source>
        <strain evidence="4">ATCC 51119 / DSM 12145 / JCM 21818 / LMG 10337 / NBRC 100064 / NCIMB 13643</strain>
    </source>
</reference>
<name>F0S5P7_PSESL</name>
<dbReference type="Proteomes" id="UP000000310">
    <property type="component" value="Chromosome"/>
</dbReference>
<dbReference type="RefSeq" id="WP_013634704.1">
    <property type="nucleotide sequence ID" value="NC_015177.1"/>
</dbReference>
<sequence>MKLLFTQKKPHYLTLNLLRALMVMVMVLVSLSTSYAQHPRQRVYANSVQKSADAYLLGLIKSGYVNNENNAIDGNVSNYATLNSTVVDLSVPLVLKLTLGAEAWVNLKFENEKPTQQTPVTVKLGLGNNLLSVLNGLHVQATKNGVPVGNEISGTSLLTVLKGDQVVEFTFIPQVDYDGVRIKLGVPENSLLSIGALATAKIYHAYFTKQVSNIVCETPIDVLYGNTGILAGGLNAVENPERAIDRNPSTAALLRANVGALNQTYLTAIYPALSRSGDSIRLILKNQNTGLLDLNLLSQNLRIRTYNDNQSAEDLTLNSALLKLNLLGGSNNLQVLTFPTSVPFNRIQISIGDGAAMALGGLYIHEIGRIAPLPIIQSPGLNNGSLIVCEGIPVNLSISSPESGSTYRWFDTSNNEITTGITNNGANINLTGLSPGTHELQVALYRFGCSDPISERTKITIIVTPGARAADITASNSQVCLGSPILLAAPSLTAGSAISNPIFTWYFDANKTQAITDGIVSNGSTYKLNPDGSLRITGLTATRNYYISVSGTGTCENPAGALKQVTATINNVSLPVIDLAGNQTIGAQGSITFTASATGAVSYQWFKDSNQIPGATNSTYTINNASSNDAGSYTVIAYGLGGCSSIASTAVNLQVGGFGSTKTVEGLNANGKIESGSNLTYKITVSNPGSSDLTNITITDPLPLGTTFVSASNSGTLTNNIVQWNNLTVTANSSLTVSMIVKVADDLTTIGAIGNKATITVPGQPDQNPEIPPVNTEQTFKYSAQKTVNNLNTNNQIEAGSIITYSIQVKNEGNMTLSGISVKDIVPNGTSYQANSADNGGQENGGEITWSINLNVGETKTVSFKALVNNDLTNVPNIENIARIEGPGGTVEAKVGPTPTHQIRKFISEKLDNTVNPVQAGDEITYTIKLENQGNIAINNIAILDPIPAGTTYIANSASHNGVFSSNILEWANLSIPVGGTTLVTFKVKVKDDLTGVSIIKNKATVTDPEDPQNPQNPETPGTNTKQIVSYAATKTLTSGLNSSQKIEPGAELTYVIAIENKGNVLLDNISIEDLVPNGTTYIAGSASNGATYDNVGNTLKWNVNVPVGTTLNAEFKVKVNNDLSGIASIKNTATVEDDTNPTDPTENNPKTVSTPDYDTEQNASFQVTSSVSSSSGATATPGAELTITINVENTGNIALSNVTIENPLPAYTTYLTGGNFDPNTGKITLDIPAIAVGATESVSFTVKVNNNVGLINTISNYAIVTANAVSKTTYASIAVSCPQTAQIASISANGNMICLNNSSTTTVTITADPSLLNPIFYLYDENHAFITSNTTGIFTVNATAGQTYNYYGGASADGYCETLLGDRKKTTFSVSNLPNTPSVTSTNIEVCPSTKATLSISNPENGITYNWYNQPIGGVLLGSGTSYETTAIAANTIFYVEASNASCTSASRTAINVNILPAPAAPASISIANTQLCAGSPAKLSVDNPVNGLTYRWYSSLSGGSYLYEGDIITTNNLTGNTTLYVEAINTNSCVSATRTKVDITVLSIPVAPADVDIVNGPSICSGSIASLSVKNPTSGITYKWYNTEFNGAPIHEGINYATGILNSDLTLFIEAANSNSCVSSNRTKVTIKVFDKPMAPASVSIDNKAICAGASATLSVDNPVAGTTYNWYSSETGGSPLHTGGTYPMLNLQASTIVFVEARNANLCISSTRTRVNVTVLPIPVTPASAKATNNIICSGSTASLYVENPVAGITYKWYTNLTGGTVLGEGDRFTTGALTTNSTFYVEAVNANSCASSGRAMVNVDVLPVLAIPSVSVQSKTTNSITFSWSPVTNAKGYEISINGQTWSAPSSGVTGTTHTFDNLKPAQQVSLSVRAKGTTECQTSAGSSLLTIESENPFGNGVFIPNTFTPNNDGQNDQFLIYSNTISSMTMRVFNQWGQLIFQSNQPTIGWDGNYQGKAQPSGVYVYHIEVTFNDGNRETKKGTVTLIR</sequence>
<feature type="region of interest" description="Disordered" evidence="1">
    <location>
        <begin position="1135"/>
        <end position="1159"/>
    </location>
</feature>
<proteinExistence type="predicted"/>
<dbReference type="EMBL" id="CP002545">
    <property type="protein sequence ID" value="ADY54221.1"/>
    <property type="molecule type" value="Genomic_DNA"/>
</dbReference>
<evidence type="ECO:0000313" key="3">
    <source>
        <dbReference type="EMBL" id="ADY54221.1"/>
    </source>
</evidence>
<evidence type="ECO:0000256" key="1">
    <source>
        <dbReference type="SAM" id="MobiDB-lite"/>
    </source>
</evidence>
<dbReference type="SUPFAM" id="SSF48726">
    <property type="entry name" value="Immunoglobulin"/>
    <property type="match status" value="1"/>
</dbReference>
<dbReference type="InterPro" id="IPR026341">
    <property type="entry name" value="T9SS_type_B"/>
</dbReference>
<dbReference type="Gene3D" id="2.60.40.740">
    <property type="match status" value="1"/>
</dbReference>
<dbReference type="InterPro" id="IPR003961">
    <property type="entry name" value="FN3_dom"/>
</dbReference>
<dbReference type="CDD" id="cd00063">
    <property type="entry name" value="FN3"/>
    <property type="match status" value="1"/>
</dbReference>
<organism evidence="3 4">
    <name type="scientific">Pseudopedobacter saltans (strain ATCC 51119 / DSM 12145 / JCM 21818 / CCUG 39354 / LMG 10337 / NBRC 100064 / NCIMB 13643)</name>
    <name type="common">Pedobacter saltans</name>
    <dbReference type="NCBI Taxonomy" id="762903"/>
    <lineage>
        <taxon>Bacteria</taxon>
        <taxon>Pseudomonadati</taxon>
        <taxon>Bacteroidota</taxon>
        <taxon>Sphingobacteriia</taxon>
        <taxon>Sphingobacteriales</taxon>
        <taxon>Sphingobacteriaceae</taxon>
        <taxon>Pseudopedobacter</taxon>
    </lineage>
</organism>
<dbReference type="Gene3D" id="2.60.40.1170">
    <property type="entry name" value="Mu homology domain, subdomain B"/>
    <property type="match status" value="1"/>
</dbReference>
<dbReference type="InterPro" id="IPR001434">
    <property type="entry name" value="OmcB-like_DUF11"/>
</dbReference>
<feature type="compositionally biased region" description="Polar residues" evidence="1">
    <location>
        <begin position="1013"/>
        <end position="1025"/>
    </location>
</feature>
<accession>F0S5P7</accession>
<feature type="region of interest" description="Disordered" evidence="1">
    <location>
        <begin position="1005"/>
        <end position="1025"/>
    </location>
</feature>
<dbReference type="OrthoDB" id="5726170at2"/>
<dbReference type="NCBIfam" id="TIGR04131">
    <property type="entry name" value="Bac_Flav_CTERM"/>
    <property type="match status" value="1"/>
</dbReference>
<reference evidence="4" key="2">
    <citation type="submission" date="2011-02" db="EMBL/GenBank/DDBJ databases">
        <title>The complete genome of Pedobacter saltans DSM 12145.</title>
        <authorList>
            <consortium name="US DOE Joint Genome Institute (JGI-PGF)"/>
            <person name="Lucas S."/>
            <person name="Copeland A."/>
            <person name="Lapidus A."/>
            <person name="Bruce D."/>
            <person name="Goodwin L."/>
            <person name="Pitluck S."/>
            <person name="Kyrpides N."/>
            <person name="Mavromatis K."/>
            <person name="Pagani I."/>
            <person name="Ivanova N."/>
            <person name="Ovchinnikova G."/>
            <person name="Lu M."/>
            <person name="Detter J.C."/>
            <person name="Han C."/>
            <person name="Land M."/>
            <person name="Hauser L."/>
            <person name="Markowitz V."/>
            <person name="Cheng J.-F."/>
            <person name="Hugenholtz P."/>
            <person name="Woyke T."/>
            <person name="Wu D."/>
            <person name="Tindall B."/>
            <person name="Pomrenke H.G."/>
            <person name="Brambilla E."/>
            <person name="Klenk H.-P."/>
            <person name="Eisen J.A."/>
        </authorList>
    </citation>
    <scope>NUCLEOTIDE SEQUENCE [LARGE SCALE GENOMIC DNA]</scope>
    <source>
        <strain evidence="4">ATCC 51119 / DSM 12145 / JCM 21818 / LMG 10337 / NBRC 100064 / NCIMB 13643</strain>
    </source>
</reference>